<proteinExistence type="predicted"/>
<feature type="transmembrane region" description="Helical" evidence="1">
    <location>
        <begin position="6"/>
        <end position="31"/>
    </location>
</feature>
<protein>
    <submittedName>
        <fullName evidence="2">Uncharacterized protein</fullName>
    </submittedName>
</protein>
<dbReference type="EMBL" id="SLVJ01000009">
    <property type="protein sequence ID" value="TCM67264.1"/>
    <property type="molecule type" value="Genomic_DNA"/>
</dbReference>
<evidence type="ECO:0000313" key="3">
    <source>
        <dbReference type="Proteomes" id="UP000294963"/>
    </source>
</evidence>
<comment type="caution">
    <text evidence="2">The sequence shown here is derived from an EMBL/GenBank/DDBJ whole genome shotgun (WGS) entry which is preliminary data.</text>
</comment>
<dbReference type="Proteomes" id="UP000294963">
    <property type="component" value="Unassembled WGS sequence"/>
</dbReference>
<name>A0A4R1XSC8_ACICA</name>
<keyword evidence="3" id="KW-1185">Reference proteome</keyword>
<evidence type="ECO:0000313" key="2">
    <source>
        <dbReference type="EMBL" id="TCM67264.1"/>
    </source>
</evidence>
<dbReference type="AlphaFoldDB" id="A0A4R1XSC8"/>
<sequence length="100" mass="11241">MQTFPALALYLAAILTFCGAALHFACVFWGANGFRFLGAGKSMVAMSEKGLWYPNLMAIQLDWHSAYSAFMPTVLRAQLPNSHSPHFCLPVLPRFYWRVV</sequence>
<keyword evidence="1" id="KW-0812">Transmembrane</keyword>
<keyword evidence="1" id="KW-1133">Transmembrane helix</keyword>
<keyword evidence="1" id="KW-0472">Membrane</keyword>
<reference evidence="2 3" key="1">
    <citation type="submission" date="2019-03" db="EMBL/GenBank/DDBJ databases">
        <title>Genomic analyses of the natural microbiome of Caenorhabditis elegans.</title>
        <authorList>
            <person name="Samuel B."/>
        </authorList>
    </citation>
    <scope>NUCLEOTIDE SEQUENCE [LARGE SCALE GENOMIC DNA]</scope>
    <source>
        <strain evidence="2 3">JUb89</strain>
    </source>
</reference>
<accession>A0A4R1XSC8</accession>
<organism evidence="2 3">
    <name type="scientific">Acinetobacter calcoaceticus</name>
    <dbReference type="NCBI Taxonomy" id="471"/>
    <lineage>
        <taxon>Bacteria</taxon>
        <taxon>Pseudomonadati</taxon>
        <taxon>Pseudomonadota</taxon>
        <taxon>Gammaproteobacteria</taxon>
        <taxon>Moraxellales</taxon>
        <taxon>Moraxellaceae</taxon>
        <taxon>Acinetobacter</taxon>
        <taxon>Acinetobacter calcoaceticus/baumannii complex</taxon>
    </lineage>
</organism>
<gene>
    <name evidence="2" type="ORF">EC844_10933</name>
</gene>
<evidence type="ECO:0000256" key="1">
    <source>
        <dbReference type="SAM" id="Phobius"/>
    </source>
</evidence>